<keyword evidence="1" id="KW-1133">Transmembrane helix</keyword>
<dbReference type="AlphaFoldDB" id="A0A182EK25"/>
<dbReference type="WBParaSite" id="nOo.2.0.1.t08460-RA">
    <property type="protein sequence ID" value="nOo.2.0.1.t08460-RA"/>
    <property type="gene ID" value="nOo.2.0.1.g08460"/>
</dbReference>
<dbReference type="Pfam" id="PF10328">
    <property type="entry name" value="7TM_GPCR_Srx"/>
    <property type="match status" value="1"/>
</dbReference>
<keyword evidence="1" id="KW-0812">Transmembrane</keyword>
<organism evidence="5">
    <name type="scientific">Onchocerca ochengi</name>
    <name type="common">Filarial nematode worm</name>
    <dbReference type="NCBI Taxonomy" id="42157"/>
    <lineage>
        <taxon>Eukaryota</taxon>
        <taxon>Metazoa</taxon>
        <taxon>Ecdysozoa</taxon>
        <taxon>Nematoda</taxon>
        <taxon>Chromadorea</taxon>
        <taxon>Rhabditida</taxon>
        <taxon>Spirurina</taxon>
        <taxon>Spiruromorpha</taxon>
        <taxon>Filarioidea</taxon>
        <taxon>Onchocercidae</taxon>
        <taxon>Onchocerca</taxon>
    </lineage>
</organism>
<dbReference type="Proteomes" id="UP000271087">
    <property type="component" value="Unassembled WGS sequence"/>
</dbReference>
<dbReference type="OrthoDB" id="5825164at2759"/>
<feature type="transmembrane region" description="Helical" evidence="1">
    <location>
        <begin position="36"/>
        <end position="55"/>
    </location>
</feature>
<keyword evidence="4" id="KW-1185">Reference proteome</keyword>
<feature type="domain" description="7TM GPCR serpentine receptor class x (Srx)" evidence="2">
    <location>
        <begin position="3"/>
        <end position="128"/>
    </location>
</feature>
<evidence type="ECO:0000313" key="4">
    <source>
        <dbReference type="Proteomes" id="UP000271087"/>
    </source>
</evidence>
<feature type="transmembrane region" description="Helical" evidence="1">
    <location>
        <begin position="80"/>
        <end position="102"/>
    </location>
</feature>
<reference evidence="3 4" key="2">
    <citation type="submission" date="2018-08" db="EMBL/GenBank/DDBJ databases">
        <authorList>
            <person name="Laetsch R D."/>
            <person name="Stevens L."/>
            <person name="Kumar S."/>
            <person name="Blaxter L. M."/>
        </authorList>
    </citation>
    <scope>NUCLEOTIDE SEQUENCE [LARGE SCALE GENOMIC DNA]</scope>
</reference>
<proteinExistence type="predicted"/>
<dbReference type="InterPro" id="IPR019430">
    <property type="entry name" value="7TM_GPCR_serpentine_rcpt_Srx"/>
</dbReference>
<gene>
    <name evidence="3" type="ORF">NOO_LOCUS8460</name>
</gene>
<evidence type="ECO:0000256" key="1">
    <source>
        <dbReference type="SAM" id="Phobius"/>
    </source>
</evidence>
<keyword evidence="1" id="KW-0472">Membrane</keyword>
<reference evidence="5" key="1">
    <citation type="submission" date="2016-06" db="UniProtKB">
        <authorList>
            <consortium name="WormBaseParasite"/>
        </authorList>
    </citation>
    <scope>IDENTIFICATION</scope>
</reference>
<evidence type="ECO:0000313" key="5">
    <source>
        <dbReference type="WBParaSite" id="nOo.2.0.1.t08460-RA"/>
    </source>
</evidence>
<name>A0A182EK25_ONCOC</name>
<dbReference type="PANTHER" id="PTHR23017:SF3">
    <property type="entry name" value="G-PROTEIN COUPLED RECEPTORS FAMILY 1 PROFILE DOMAIN-CONTAINING PROTEIN"/>
    <property type="match status" value="1"/>
</dbReference>
<evidence type="ECO:0000259" key="2">
    <source>
        <dbReference type="Pfam" id="PF10328"/>
    </source>
</evidence>
<accession>A0A182EK25</accession>
<dbReference type="EMBL" id="UYRW01003546">
    <property type="protein sequence ID" value="VDK89372.1"/>
    <property type="molecule type" value="Genomic_DNA"/>
</dbReference>
<protein>
    <submittedName>
        <fullName evidence="5">7TM_GPCR_Srx domain-containing protein</fullName>
    </submittedName>
</protein>
<sequence length="128" mass="14447">MLIEPCTLIFNTELDFRWSYSDTACGYINSMFDTAITTSTLIITGCINFVTLLKLKNYSKSTEVKQLMVNSSTKRKYDIFFFKQSCIGGITMIISALVFNIGQKVLTNKWALFAVTTIGWEMAHVLDG</sequence>
<dbReference type="PANTHER" id="PTHR23017">
    <property type="entry name" value="SERPENTINE RECEPTOR, CLASS X"/>
    <property type="match status" value="1"/>
</dbReference>
<evidence type="ECO:0000313" key="3">
    <source>
        <dbReference type="EMBL" id="VDK89372.1"/>
    </source>
</evidence>